<dbReference type="AlphaFoldDB" id="A0A0F8Y3M9"/>
<evidence type="ECO:0000313" key="1">
    <source>
        <dbReference type="EMBL" id="KKK75873.1"/>
    </source>
</evidence>
<proteinExistence type="predicted"/>
<gene>
    <name evidence="1" type="ORF">LCGC14_2869350</name>
</gene>
<name>A0A0F8Y3M9_9ZZZZ</name>
<sequence>MSIHQQINPHTVDPAKLPDHLTANKVMDKVSKMLWDVDNRESYTAFHDYWASSTNRTGVRTLRVRHKYNDAVNAVMPAIRELLAPYEGMYKTYLYGRYFMQGDTGYDVHTGRAMCIMLYYRSWKSGEPRAKPIKRPKP</sequence>
<organism evidence="1">
    <name type="scientific">marine sediment metagenome</name>
    <dbReference type="NCBI Taxonomy" id="412755"/>
    <lineage>
        <taxon>unclassified sequences</taxon>
        <taxon>metagenomes</taxon>
        <taxon>ecological metagenomes</taxon>
    </lineage>
</organism>
<accession>A0A0F8Y3M9</accession>
<reference evidence="1" key="1">
    <citation type="journal article" date="2015" name="Nature">
        <title>Complex archaea that bridge the gap between prokaryotes and eukaryotes.</title>
        <authorList>
            <person name="Spang A."/>
            <person name="Saw J.H."/>
            <person name="Jorgensen S.L."/>
            <person name="Zaremba-Niedzwiedzka K."/>
            <person name="Martijn J."/>
            <person name="Lind A.E."/>
            <person name="van Eijk R."/>
            <person name="Schleper C."/>
            <person name="Guy L."/>
            <person name="Ettema T.J."/>
        </authorList>
    </citation>
    <scope>NUCLEOTIDE SEQUENCE</scope>
</reference>
<dbReference type="EMBL" id="LAZR01055660">
    <property type="protein sequence ID" value="KKK75873.1"/>
    <property type="molecule type" value="Genomic_DNA"/>
</dbReference>
<protein>
    <submittedName>
        <fullName evidence="1">Uncharacterized protein</fullName>
    </submittedName>
</protein>
<comment type="caution">
    <text evidence="1">The sequence shown here is derived from an EMBL/GenBank/DDBJ whole genome shotgun (WGS) entry which is preliminary data.</text>
</comment>